<protein>
    <submittedName>
        <fullName evidence="1 3">Uncharacterized protein</fullName>
    </submittedName>
</protein>
<dbReference type="Proteomes" id="UP000271162">
    <property type="component" value="Unassembled WGS sequence"/>
</dbReference>
<proteinExistence type="predicted"/>
<dbReference type="EMBL" id="UYSL01020910">
    <property type="protein sequence ID" value="VDL76578.1"/>
    <property type="molecule type" value="Genomic_DNA"/>
</dbReference>
<evidence type="ECO:0000313" key="3">
    <source>
        <dbReference type="WBParaSite" id="NBR_0001298801-mRNA-1"/>
    </source>
</evidence>
<evidence type="ECO:0000313" key="1">
    <source>
        <dbReference type="EMBL" id="VDL76578.1"/>
    </source>
</evidence>
<reference evidence="1 2" key="2">
    <citation type="submission" date="2018-11" db="EMBL/GenBank/DDBJ databases">
        <authorList>
            <consortium name="Pathogen Informatics"/>
        </authorList>
    </citation>
    <scope>NUCLEOTIDE SEQUENCE [LARGE SCALE GENOMIC DNA]</scope>
</reference>
<dbReference type="AlphaFoldDB" id="A0A0N4Y9K0"/>
<accession>A0A0N4Y9K0</accession>
<evidence type="ECO:0000313" key="2">
    <source>
        <dbReference type="Proteomes" id="UP000271162"/>
    </source>
</evidence>
<organism evidence="3">
    <name type="scientific">Nippostrongylus brasiliensis</name>
    <name type="common">Rat hookworm</name>
    <dbReference type="NCBI Taxonomy" id="27835"/>
    <lineage>
        <taxon>Eukaryota</taxon>
        <taxon>Metazoa</taxon>
        <taxon>Ecdysozoa</taxon>
        <taxon>Nematoda</taxon>
        <taxon>Chromadorea</taxon>
        <taxon>Rhabditida</taxon>
        <taxon>Rhabditina</taxon>
        <taxon>Rhabditomorpha</taxon>
        <taxon>Strongyloidea</taxon>
        <taxon>Heligmosomidae</taxon>
        <taxon>Nippostrongylus</taxon>
    </lineage>
</organism>
<name>A0A0N4Y9K0_NIPBR</name>
<sequence>MMEMRERRRQGCQRSDEINAKITMEQLKDENGQPRFSSGRFGAIFLLPDSCNIQKAQAAKDEDDVQSESE</sequence>
<keyword evidence="2" id="KW-1185">Reference proteome</keyword>
<gene>
    <name evidence="1" type="ORF">NBR_LOCUS12989</name>
</gene>
<dbReference type="WBParaSite" id="NBR_0001298801-mRNA-1">
    <property type="protein sequence ID" value="NBR_0001298801-mRNA-1"/>
    <property type="gene ID" value="NBR_0001298801"/>
</dbReference>
<reference evidence="3" key="1">
    <citation type="submission" date="2017-02" db="UniProtKB">
        <authorList>
            <consortium name="WormBaseParasite"/>
        </authorList>
    </citation>
    <scope>IDENTIFICATION</scope>
</reference>